<protein>
    <recommendedName>
        <fullName evidence="6">Helix-hairpin-helix domain-containing protein</fullName>
    </recommendedName>
</protein>
<geneLocation type="plasmid" evidence="2 5">
    <name>pAT1</name>
</geneLocation>
<sequence>MSLQKKLEKAKLEGVRFGMNRACDYWEEALRRTPGIGPKRAKAIRETVERLAQEKKDNREREKQLGNKERTMQHM</sequence>
<dbReference type="EMBL" id="FNDE01000045">
    <property type="protein sequence ID" value="SDH70597.1"/>
    <property type="molecule type" value="Genomic_DNA"/>
</dbReference>
<evidence type="ECO:0000313" key="2">
    <source>
        <dbReference type="EMBL" id="QYY44754.1"/>
    </source>
</evidence>
<evidence type="ECO:0000256" key="1">
    <source>
        <dbReference type="SAM" id="MobiDB-lite"/>
    </source>
</evidence>
<dbReference type="RefSeq" id="WP_091261273.1">
    <property type="nucleotide sequence ID" value="NZ_CP080765.1"/>
</dbReference>
<feature type="region of interest" description="Disordered" evidence="1">
    <location>
        <begin position="51"/>
        <end position="75"/>
    </location>
</feature>
<dbReference type="GeneID" id="97143492"/>
<reference evidence="2 5" key="2">
    <citation type="submission" date="2021-08" db="EMBL/GenBank/DDBJ databases">
        <title>Complete genome sequence of the strain Aneurinibacillus thermoaerophilus CCM 8960.</title>
        <authorList>
            <person name="Musilova J."/>
            <person name="Kourilova X."/>
            <person name="Pernicova I."/>
            <person name="Bezdicek M."/>
            <person name="Lengerova M."/>
            <person name="Obruca S."/>
            <person name="Sedlar K."/>
        </authorList>
    </citation>
    <scope>NUCLEOTIDE SEQUENCE [LARGE SCALE GENOMIC DNA]</scope>
    <source>
        <strain evidence="2 5">CCM 8960</strain>
        <plasmid evidence="2 5">pAT1</plasmid>
    </source>
</reference>
<organism evidence="3 4">
    <name type="scientific">Aneurinibacillus thermoaerophilus</name>
    <dbReference type="NCBI Taxonomy" id="143495"/>
    <lineage>
        <taxon>Bacteria</taxon>
        <taxon>Bacillati</taxon>
        <taxon>Bacillota</taxon>
        <taxon>Bacilli</taxon>
        <taxon>Bacillales</taxon>
        <taxon>Paenibacillaceae</taxon>
        <taxon>Aneurinibacillus group</taxon>
        <taxon>Aneurinibacillus</taxon>
    </lineage>
</organism>
<dbReference type="OrthoDB" id="2476800at2"/>
<gene>
    <name evidence="2" type="ORF">K3F53_19110</name>
    <name evidence="3" type="ORF">SAMN04489735_104526</name>
</gene>
<evidence type="ECO:0000313" key="4">
    <source>
        <dbReference type="Proteomes" id="UP000198956"/>
    </source>
</evidence>
<evidence type="ECO:0000313" key="3">
    <source>
        <dbReference type="EMBL" id="SDH70597.1"/>
    </source>
</evidence>
<name>A0A1G8EL61_ANETH</name>
<keyword evidence="5" id="KW-1185">Reference proteome</keyword>
<evidence type="ECO:0008006" key="6">
    <source>
        <dbReference type="Google" id="ProtNLM"/>
    </source>
</evidence>
<evidence type="ECO:0000313" key="5">
    <source>
        <dbReference type="Proteomes" id="UP000826616"/>
    </source>
</evidence>
<accession>A0A1G8EL61</accession>
<proteinExistence type="predicted"/>
<reference evidence="3 4" key="1">
    <citation type="submission" date="2016-10" db="EMBL/GenBank/DDBJ databases">
        <authorList>
            <person name="de Groot N.N."/>
        </authorList>
    </citation>
    <scope>NUCLEOTIDE SEQUENCE [LARGE SCALE GENOMIC DNA]</scope>
    <source>
        <strain evidence="3 4">L 420-91</strain>
    </source>
</reference>
<keyword evidence="2" id="KW-0614">Plasmid</keyword>
<dbReference type="Proteomes" id="UP000826616">
    <property type="component" value="Plasmid pAT1"/>
</dbReference>
<dbReference type="EMBL" id="CP080765">
    <property type="protein sequence ID" value="QYY44754.1"/>
    <property type="molecule type" value="Genomic_DNA"/>
</dbReference>
<dbReference type="Proteomes" id="UP000198956">
    <property type="component" value="Unassembled WGS sequence"/>
</dbReference>
<dbReference type="AlphaFoldDB" id="A0A1G8EL61"/>